<dbReference type="RefSeq" id="WP_127078300.1">
    <property type="nucleotide sequence ID" value="NZ_RSCL01000001.1"/>
</dbReference>
<dbReference type="PANTHER" id="PTHR33755">
    <property type="entry name" value="TOXIN PARE1-RELATED"/>
    <property type="match status" value="1"/>
</dbReference>
<dbReference type="OrthoDB" id="532309at2"/>
<evidence type="ECO:0000256" key="2">
    <source>
        <dbReference type="ARBA" id="ARBA00022649"/>
    </source>
</evidence>
<sequence>MNTYRLSELAEQDLEDIWVFITEQNPLASDKQIAQILNRLPMLAQFPDMGKKQDALLNGLRSFPVKPYIVFYVKIEDGIEILRILHQSRDFESQFGNE</sequence>
<name>A0A3S1CUZ4_9CYAN</name>
<organism evidence="4 5">
    <name type="scientific">Dulcicalothrix desertica PCC 7102</name>
    <dbReference type="NCBI Taxonomy" id="232991"/>
    <lineage>
        <taxon>Bacteria</taxon>
        <taxon>Bacillati</taxon>
        <taxon>Cyanobacteriota</taxon>
        <taxon>Cyanophyceae</taxon>
        <taxon>Nostocales</taxon>
        <taxon>Calotrichaceae</taxon>
        <taxon>Dulcicalothrix</taxon>
    </lineage>
</organism>
<dbReference type="Proteomes" id="UP000271624">
    <property type="component" value="Unassembled WGS sequence"/>
</dbReference>
<evidence type="ECO:0000313" key="4">
    <source>
        <dbReference type="EMBL" id="RUT09886.1"/>
    </source>
</evidence>
<dbReference type="Pfam" id="PF05016">
    <property type="entry name" value="ParE_toxin"/>
    <property type="match status" value="1"/>
</dbReference>
<dbReference type="PIRSF" id="PIRSF029218">
    <property type="entry name" value="ParE"/>
    <property type="match status" value="1"/>
</dbReference>
<dbReference type="AlphaFoldDB" id="A0A3S1CUZ4"/>
<keyword evidence="5" id="KW-1185">Reference proteome</keyword>
<comment type="similarity">
    <text evidence="1 3">Belongs to the RelE toxin family.</text>
</comment>
<protein>
    <recommendedName>
        <fullName evidence="3">Toxin</fullName>
    </recommendedName>
</protein>
<evidence type="ECO:0000313" key="5">
    <source>
        <dbReference type="Proteomes" id="UP000271624"/>
    </source>
</evidence>
<accession>A0A3S1CUZ4</accession>
<reference evidence="4" key="1">
    <citation type="submission" date="2018-12" db="EMBL/GenBank/DDBJ databases">
        <authorList>
            <person name="Will S."/>
            <person name="Neumann-Schaal M."/>
            <person name="Henke P."/>
        </authorList>
    </citation>
    <scope>NUCLEOTIDE SEQUENCE</scope>
    <source>
        <strain evidence="4">PCC 7102</strain>
    </source>
</reference>
<keyword evidence="2" id="KW-1277">Toxin-antitoxin system</keyword>
<evidence type="ECO:0000256" key="1">
    <source>
        <dbReference type="ARBA" id="ARBA00006226"/>
    </source>
</evidence>
<dbReference type="Gene3D" id="3.30.2310.20">
    <property type="entry name" value="RelE-like"/>
    <property type="match status" value="1"/>
</dbReference>
<gene>
    <name evidence="4" type="ORF">DSM106972_003810</name>
</gene>
<dbReference type="EMBL" id="RSCL01000001">
    <property type="protein sequence ID" value="RUT09886.1"/>
    <property type="molecule type" value="Genomic_DNA"/>
</dbReference>
<comment type="caution">
    <text evidence="4">The sequence shown here is derived from an EMBL/GenBank/DDBJ whole genome shotgun (WGS) entry which is preliminary data.</text>
</comment>
<reference evidence="4" key="2">
    <citation type="journal article" date="2019" name="Genome Biol. Evol.">
        <title>Day and night: Metabolic profiles and evolutionary relationships of six axenic non-marine cyanobacteria.</title>
        <authorList>
            <person name="Will S.E."/>
            <person name="Henke P."/>
            <person name="Boedeker C."/>
            <person name="Huang S."/>
            <person name="Brinkmann H."/>
            <person name="Rohde M."/>
            <person name="Jarek M."/>
            <person name="Friedl T."/>
            <person name="Seufert S."/>
            <person name="Schumacher M."/>
            <person name="Overmann J."/>
            <person name="Neumann-Schaal M."/>
            <person name="Petersen J."/>
        </authorList>
    </citation>
    <scope>NUCLEOTIDE SEQUENCE [LARGE SCALE GENOMIC DNA]</scope>
    <source>
        <strain evidence="4">PCC 7102</strain>
    </source>
</reference>
<evidence type="ECO:0000256" key="3">
    <source>
        <dbReference type="PIRNR" id="PIRNR029218"/>
    </source>
</evidence>
<dbReference type="InterPro" id="IPR007712">
    <property type="entry name" value="RelE/ParE_toxin"/>
</dbReference>
<dbReference type="InterPro" id="IPR051803">
    <property type="entry name" value="TA_system_RelE-like_toxin"/>
</dbReference>
<dbReference type="InterPro" id="IPR035093">
    <property type="entry name" value="RelE/ParE_toxin_dom_sf"/>
</dbReference>
<proteinExistence type="inferred from homology"/>
<dbReference type="InterPro" id="IPR028344">
    <property type="entry name" value="ParE1/4"/>
</dbReference>